<evidence type="ECO:0000313" key="3">
    <source>
        <dbReference type="EMBL" id="OJT10318.1"/>
    </source>
</evidence>
<comment type="caution">
    <text evidence="3">The sequence shown here is derived from an EMBL/GenBank/DDBJ whole genome shotgun (WGS) entry which is preliminary data.</text>
</comment>
<dbReference type="Gene3D" id="3.80.10.10">
    <property type="entry name" value="Ribonuclease Inhibitor"/>
    <property type="match status" value="1"/>
</dbReference>
<accession>A0A1M2VRX5</accession>
<keyword evidence="4" id="KW-1185">Reference proteome</keyword>
<evidence type="ECO:0000256" key="1">
    <source>
        <dbReference type="SAM" id="MobiDB-lite"/>
    </source>
</evidence>
<dbReference type="AlphaFoldDB" id="A0A1M2VRX5"/>
<sequence length="499" mass="55160">MPVNIVRLPDPLPTQVVARRASVAPRSLTGDLPGDIVLEILKNLEDKDAVHLASVSKAFYAAFPPRPTNVTYKSLVKAISLQERLAQTPGAALRLVSLDVRCPGPASKISPILCDILSEARNLRSLTCGPAELKSDNVRNIIQRLAHLAHLQLYVPPISALTTTSYPSSLSSLYLVGFKGGITWKELATSLSRLTGLKKLSLLNSLLDESDPDDDLDENDTDDEDEDGGATPALPTVTSLAVSSSDLPSLAFFAKTFPNVNDLVLEETHFPEDDEADTDVADRVIHKVSFLVSEDVEYALPWQAEHVRLFTFDIGQINLESGLCGMDGLIGLALRVLSFSWDSWTEQISSSIPQTVRLLELESFDTDFPMTLGFFANVFEEHSPEAVGELPALTVLSIAAPSSPGPLDELRARFFEHAALALPKLRYVALASPRQIPQDFSDLAGDRAPWRWWRIIRSAGQDVEFREIPAWEGERVRRYFRDANREKAERFDEDFSALR</sequence>
<dbReference type="InterPro" id="IPR001810">
    <property type="entry name" value="F-box_dom"/>
</dbReference>
<dbReference type="CDD" id="cd09917">
    <property type="entry name" value="F-box_SF"/>
    <property type="match status" value="1"/>
</dbReference>
<organism evidence="3 4">
    <name type="scientific">Trametes pubescens</name>
    <name type="common">White-rot fungus</name>
    <dbReference type="NCBI Taxonomy" id="154538"/>
    <lineage>
        <taxon>Eukaryota</taxon>
        <taxon>Fungi</taxon>
        <taxon>Dikarya</taxon>
        <taxon>Basidiomycota</taxon>
        <taxon>Agaricomycotina</taxon>
        <taxon>Agaricomycetes</taxon>
        <taxon>Polyporales</taxon>
        <taxon>Polyporaceae</taxon>
        <taxon>Trametes</taxon>
    </lineage>
</organism>
<dbReference type="OMA" id="RARFFEH"/>
<dbReference type="SUPFAM" id="SSF81383">
    <property type="entry name" value="F-box domain"/>
    <property type="match status" value="1"/>
</dbReference>
<feature type="domain" description="F-box" evidence="2">
    <location>
        <begin position="26"/>
        <end position="75"/>
    </location>
</feature>
<dbReference type="InterPro" id="IPR032675">
    <property type="entry name" value="LRR_dom_sf"/>
</dbReference>
<gene>
    <name evidence="3" type="ORF">TRAPUB_13186</name>
</gene>
<dbReference type="SUPFAM" id="SSF52058">
    <property type="entry name" value="L domain-like"/>
    <property type="match status" value="1"/>
</dbReference>
<name>A0A1M2VRX5_TRAPU</name>
<evidence type="ECO:0000259" key="2">
    <source>
        <dbReference type="PROSITE" id="PS50181"/>
    </source>
</evidence>
<evidence type="ECO:0000313" key="4">
    <source>
        <dbReference type="Proteomes" id="UP000184267"/>
    </source>
</evidence>
<protein>
    <recommendedName>
        <fullName evidence="2">F-box domain-containing protein</fullName>
    </recommendedName>
</protein>
<feature type="compositionally biased region" description="Acidic residues" evidence="1">
    <location>
        <begin position="209"/>
        <end position="228"/>
    </location>
</feature>
<dbReference type="PROSITE" id="PS50181">
    <property type="entry name" value="FBOX"/>
    <property type="match status" value="1"/>
</dbReference>
<reference evidence="3 4" key="1">
    <citation type="submission" date="2016-10" db="EMBL/GenBank/DDBJ databases">
        <title>Genome sequence of the basidiomycete white-rot fungus Trametes pubescens.</title>
        <authorList>
            <person name="Makela M.R."/>
            <person name="Granchi Z."/>
            <person name="Peng M."/>
            <person name="De Vries R.P."/>
            <person name="Grigoriev I."/>
            <person name="Riley R."/>
            <person name="Hilden K."/>
        </authorList>
    </citation>
    <scope>NUCLEOTIDE SEQUENCE [LARGE SCALE GENOMIC DNA]</scope>
    <source>
        <strain evidence="3 4">FBCC735</strain>
    </source>
</reference>
<dbReference type="STRING" id="154538.A0A1M2VRX5"/>
<dbReference type="Proteomes" id="UP000184267">
    <property type="component" value="Unassembled WGS sequence"/>
</dbReference>
<proteinExistence type="predicted"/>
<dbReference type="OrthoDB" id="2758753at2759"/>
<dbReference type="Pfam" id="PF00646">
    <property type="entry name" value="F-box"/>
    <property type="match status" value="1"/>
</dbReference>
<dbReference type="InterPro" id="IPR036047">
    <property type="entry name" value="F-box-like_dom_sf"/>
</dbReference>
<dbReference type="EMBL" id="MNAD01000790">
    <property type="protein sequence ID" value="OJT10318.1"/>
    <property type="molecule type" value="Genomic_DNA"/>
</dbReference>
<feature type="region of interest" description="Disordered" evidence="1">
    <location>
        <begin position="209"/>
        <end position="235"/>
    </location>
</feature>